<protein>
    <recommendedName>
        <fullName evidence="5">1,4-alpha-glucan branching enzyme</fullName>
        <ecNumber evidence="5">2.4.1.18</ecNumber>
    </recommendedName>
</protein>
<dbReference type="PANTHER" id="PTHR43651">
    <property type="entry name" value="1,4-ALPHA-GLUCAN-BRANCHING ENZYME"/>
    <property type="match status" value="1"/>
</dbReference>
<dbReference type="InterPro" id="IPR037439">
    <property type="entry name" value="Branching_enzy"/>
</dbReference>
<dbReference type="GO" id="GO:0019252">
    <property type="term" value="P:starch biosynthetic process"/>
    <property type="evidence" value="ECO:0007669"/>
    <property type="project" value="UniProtKB-UniPathway"/>
</dbReference>
<dbReference type="PANTHER" id="PTHR43651:SF4">
    <property type="entry name" value="1,4-ALPHA-GLUCAN-BRANCHING ENZYME 3, CHLOROPLASTIC_AMYLOPLASTIC"/>
    <property type="match status" value="1"/>
</dbReference>
<comment type="pathway">
    <text evidence="3">Glycan biosynthesis; starch biosynthesis.</text>
</comment>
<evidence type="ECO:0000256" key="1">
    <source>
        <dbReference type="ARBA" id="ARBA00000826"/>
    </source>
</evidence>
<dbReference type="AlphaFoldDB" id="A0A6V7Q5Y6"/>
<dbReference type="Gene3D" id="2.60.40.1180">
    <property type="entry name" value="Golgi alpha-mannosidase II"/>
    <property type="match status" value="1"/>
</dbReference>
<keyword evidence="6" id="KW-0808">Transferase</keyword>
<dbReference type="GO" id="GO:0003844">
    <property type="term" value="F:1,4-alpha-glucan branching enzyme activity"/>
    <property type="evidence" value="ECO:0007669"/>
    <property type="project" value="UniProtKB-EC"/>
</dbReference>
<dbReference type="InterPro" id="IPR013780">
    <property type="entry name" value="Glyco_hydro_b"/>
</dbReference>
<dbReference type="InterPro" id="IPR006048">
    <property type="entry name" value="A-amylase/branching_C"/>
</dbReference>
<accession>A0A6V7Q5Y6</accession>
<dbReference type="SUPFAM" id="SSF51011">
    <property type="entry name" value="Glycosyl hydrolase domain"/>
    <property type="match status" value="1"/>
</dbReference>
<dbReference type="FunFam" id="3.20.20.80:FF:000093">
    <property type="entry name" value="1,4-alpha-glucan-branching enzyme 3, chloroplastic/amyloplastic"/>
    <property type="match status" value="1"/>
</dbReference>
<dbReference type="Pfam" id="PF02806">
    <property type="entry name" value="Alpha-amylase_C"/>
    <property type="match status" value="1"/>
</dbReference>
<dbReference type="Pfam" id="PF00128">
    <property type="entry name" value="Alpha-amylase"/>
    <property type="match status" value="1"/>
</dbReference>
<reference evidence="9" key="1">
    <citation type="submission" date="2020-07" db="EMBL/GenBank/DDBJ databases">
        <authorList>
            <person name="Lin J."/>
        </authorList>
    </citation>
    <scope>NUCLEOTIDE SEQUENCE</scope>
</reference>
<evidence type="ECO:0000256" key="3">
    <source>
        <dbReference type="ARBA" id="ARBA00004727"/>
    </source>
</evidence>
<dbReference type="InterPro" id="IPR017853">
    <property type="entry name" value="GH"/>
</dbReference>
<sequence length="603" mass="68988">MALAIRTQEIPFPLSEAFPVEDGSEKKATTKGWELYNMVPSGAALWLISELVHDCIIVVLQVHIITCLLGEGKQSYAVHWEPPPEDTYKWRHKRPNMSNSLRIYECHIGISGSESKISSFDEFTSKVLLHVKSAGYNAIQLIGIVEHADYSSVGYKVTNFFAVSSRFGSPDDFKKLVDEAHGLGILVFLDIVHSYASADESVGLALFDGSNDCYFHTGKRGHHKYWGTRMFKYGDVDVLHFLLSNLKWWVTEYRIDGFQFHSLSSMIYTHNGFATFTGAMEEFCNQYVDKDALTYLILANEMLHELNPDIITIAEDATFYPGLCEPTTQGGLGFDYWVNLSIPEMWLWHLENVPDKDWSMNKIMQVLVTKQECHCNMLSYVENHNQSISGGKSFADILFNKPKEQSVASEDIVFRGLQLVKMIKLITFTTSGHAYLNFMGNEFGHPNRVEFPMSSNNYSFMFANRQWELLMDKGIHSNLFNFDMDMMSLDENERILSRSSPSVHHCNDSTMVISYTRGSFLFVFNFHPETSCESYRVGVEEAGDYQIILNTDDTRYGGHGELESHKHLWRTNKKRADGYQNSLEVALPRRSAQVYKLMRILRI</sequence>
<dbReference type="GO" id="GO:0043169">
    <property type="term" value="F:cation binding"/>
    <property type="evidence" value="ECO:0007669"/>
    <property type="project" value="InterPro"/>
</dbReference>
<dbReference type="Gene3D" id="3.20.20.80">
    <property type="entry name" value="Glycosidases"/>
    <property type="match status" value="1"/>
</dbReference>
<feature type="domain" description="Glycosyl hydrolase family 13 catalytic" evidence="8">
    <location>
        <begin position="119"/>
        <end position="490"/>
    </location>
</feature>
<dbReference type="InterPro" id="IPR006047">
    <property type="entry name" value="GH13_cat_dom"/>
</dbReference>
<dbReference type="UniPathway" id="UPA00152"/>
<dbReference type="GO" id="GO:0005978">
    <property type="term" value="P:glycogen biosynthetic process"/>
    <property type="evidence" value="ECO:0007669"/>
    <property type="project" value="InterPro"/>
</dbReference>
<evidence type="ECO:0000256" key="7">
    <source>
        <dbReference type="ARBA" id="ARBA00023234"/>
    </source>
</evidence>
<keyword evidence="7" id="KW-0934">Plastid</keyword>
<dbReference type="EC" id="2.4.1.18" evidence="5"/>
<evidence type="ECO:0000313" key="9">
    <source>
        <dbReference type="EMBL" id="CAD1838532.1"/>
    </source>
</evidence>
<dbReference type="PIRSF" id="PIRSF000463">
    <property type="entry name" value="GlgB"/>
    <property type="match status" value="1"/>
</dbReference>
<evidence type="ECO:0000256" key="5">
    <source>
        <dbReference type="ARBA" id="ARBA00012541"/>
    </source>
</evidence>
<organism evidence="9">
    <name type="scientific">Ananas comosus var. bracteatus</name>
    <name type="common">red pineapple</name>
    <dbReference type="NCBI Taxonomy" id="296719"/>
    <lineage>
        <taxon>Eukaryota</taxon>
        <taxon>Viridiplantae</taxon>
        <taxon>Streptophyta</taxon>
        <taxon>Embryophyta</taxon>
        <taxon>Tracheophyta</taxon>
        <taxon>Spermatophyta</taxon>
        <taxon>Magnoliopsida</taxon>
        <taxon>Liliopsida</taxon>
        <taxon>Poales</taxon>
        <taxon>Bromeliaceae</taxon>
        <taxon>Bromelioideae</taxon>
        <taxon>Ananas</taxon>
    </lineage>
</organism>
<gene>
    <name evidence="9" type="ORF">CB5_LOCUS21743</name>
</gene>
<dbReference type="GO" id="GO:0009501">
    <property type="term" value="C:amyloplast"/>
    <property type="evidence" value="ECO:0007669"/>
    <property type="project" value="UniProtKB-SubCell"/>
</dbReference>
<name>A0A6V7Q5Y6_ANACO</name>
<dbReference type="SUPFAM" id="SSF51445">
    <property type="entry name" value="(Trans)glycosidases"/>
    <property type="match status" value="1"/>
</dbReference>
<dbReference type="EMBL" id="LR862133">
    <property type="protein sequence ID" value="CAD1838532.1"/>
    <property type="molecule type" value="Genomic_DNA"/>
</dbReference>
<comment type="similarity">
    <text evidence="4">Belongs to the glycosyl hydrolase 13 family. GlgB subfamily.</text>
</comment>
<proteinExistence type="inferred from homology"/>
<dbReference type="SMART" id="SM00642">
    <property type="entry name" value="Aamy"/>
    <property type="match status" value="1"/>
</dbReference>
<comment type="subcellular location">
    <subcellularLocation>
        <location evidence="2">Plastid</location>
        <location evidence="2">Amyloplast</location>
    </subcellularLocation>
</comment>
<comment type="catalytic activity">
    <reaction evidence="1">
        <text>Transfers a segment of a (1-&gt;4)-alpha-D-glucan chain to a primary hydroxy group in a similar glucan chain.</text>
        <dbReference type="EC" id="2.4.1.18"/>
    </reaction>
</comment>
<evidence type="ECO:0000259" key="8">
    <source>
        <dbReference type="SMART" id="SM00642"/>
    </source>
</evidence>
<evidence type="ECO:0000256" key="4">
    <source>
        <dbReference type="ARBA" id="ARBA00009000"/>
    </source>
</evidence>
<evidence type="ECO:0000256" key="2">
    <source>
        <dbReference type="ARBA" id="ARBA00004602"/>
    </source>
</evidence>
<evidence type="ECO:0000256" key="6">
    <source>
        <dbReference type="ARBA" id="ARBA00022679"/>
    </source>
</evidence>
<keyword evidence="7" id="KW-0035">Amyloplast</keyword>